<dbReference type="GO" id="GO:0045905">
    <property type="term" value="P:positive regulation of translational termination"/>
    <property type="evidence" value="ECO:0007669"/>
    <property type="project" value="TreeGrafter"/>
</dbReference>
<sequence>MELEIENPEPHLNIDYDSLNEIPVFDANNLSYNKFFKSFMLPNVPCIIQNVTEQWDSSKLWVQSGKPNLDYLLDKYGDCTVTVYNCNERYYNSQKTHESTFDNYLDYWKKYNHHDDSSNTLPLSYLKDWHLKLLDETDEFYKVPLYFASDWLNEYYTTAHLSDDYRFDTFSCRRFHIVQLVSECLWQETMVAVPSGRRKLLKDGLGNLPYDVAGLEGSVKHFKVVQHPGEAIFVPSGWYHQVTNIEDTISVNHNWVNGCNIKQMWDSMRSGLEKVRLEIEDCIDMDGFEEHCQVMLNAAFGMDYYKFYDFLKCIGLTRTEMIGERRTSQMFFHGYKLGRNHILFDLEAVQRILKEFVGCDDVNNLKYFKDVDTKPCTVLETITRALENASNEGTQNYC</sequence>
<organism evidence="5 6">
    <name type="scientific">Exocentrus adspersus</name>
    <dbReference type="NCBI Taxonomy" id="1586481"/>
    <lineage>
        <taxon>Eukaryota</taxon>
        <taxon>Metazoa</taxon>
        <taxon>Ecdysozoa</taxon>
        <taxon>Arthropoda</taxon>
        <taxon>Hexapoda</taxon>
        <taxon>Insecta</taxon>
        <taxon>Pterygota</taxon>
        <taxon>Neoptera</taxon>
        <taxon>Endopterygota</taxon>
        <taxon>Coleoptera</taxon>
        <taxon>Polyphaga</taxon>
        <taxon>Cucujiformia</taxon>
        <taxon>Chrysomeloidea</taxon>
        <taxon>Cerambycidae</taxon>
        <taxon>Lamiinae</taxon>
        <taxon>Acanthocinini</taxon>
        <taxon>Exocentrus</taxon>
    </lineage>
</organism>
<feature type="domain" description="JmjC" evidence="4">
    <location>
        <begin position="132"/>
        <end position="272"/>
    </location>
</feature>
<comment type="catalytic activity">
    <reaction evidence="2">
        <text>L-lysyl-[protein] + 2-oxoglutarate + O2 = 4-hydroxy-L-lysyl-[protein] + succinate + CO2</text>
        <dbReference type="Rhea" id="RHEA:57156"/>
        <dbReference type="Rhea" id="RHEA-COMP:9752"/>
        <dbReference type="Rhea" id="RHEA-COMP:15084"/>
        <dbReference type="ChEBI" id="CHEBI:15379"/>
        <dbReference type="ChEBI" id="CHEBI:16526"/>
        <dbReference type="ChEBI" id="CHEBI:16810"/>
        <dbReference type="ChEBI" id="CHEBI:29969"/>
        <dbReference type="ChEBI" id="CHEBI:30031"/>
        <dbReference type="ChEBI" id="CHEBI:141495"/>
    </reaction>
</comment>
<comment type="similarity">
    <text evidence="1">Belongs to the JMJD6 family.</text>
</comment>
<dbReference type="PANTHER" id="PTHR12480:SF6">
    <property type="entry name" value="2-OXOGLUTARATE AND IRON-DEPENDENT OXYGENASE JMJD4"/>
    <property type="match status" value="1"/>
</dbReference>
<comment type="caution">
    <text evidence="5">The sequence shown here is derived from an EMBL/GenBank/DDBJ whole genome shotgun (WGS) entry which is preliminary data.</text>
</comment>
<name>A0AAV8VHG7_9CUCU</name>
<accession>A0AAV8VHG7</accession>
<dbReference type="Gene3D" id="2.60.120.650">
    <property type="entry name" value="Cupin"/>
    <property type="match status" value="2"/>
</dbReference>
<keyword evidence="6" id="KW-1185">Reference proteome</keyword>
<evidence type="ECO:0000313" key="6">
    <source>
        <dbReference type="Proteomes" id="UP001159042"/>
    </source>
</evidence>
<dbReference type="Pfam" id="PF13621">
    <property type="entry name" value="Cupin_8"/>
    <property type="match status" value="1"/>
</dbReference>
<dbReference type="InterPro" id="IPR050910">
    <property type="entry name" value="JMJD6_ArgDemeth/LysHydrox"/>
</dbReference>
<dbReference type="SUPFAM" id="SSF51197">
    <property type="entry name" value="Clavaminate synthase-like"/>
    <property type="match status" value="1"/>
</dbReference>
<dbReference type="SMART" id="SM00558">
    <property type="entry name" value="JmjC"/>
    <property type="match status" value="1"/>
</dbReference>
<dbReference type="GO" id="GO:0043565">
    <property type="term" value="F:sequence-specific DNA binding"/>
    <property type="evidence" value="ECO:0007669"/>
    <property type="project" value="TreeGrafter"/>
</dbReference>
<dbReference type="Pfam" id="PF02373">
    <property type="entry name" value="JmjC"/>
    <property type="match status" value="1"/>
</dbReference>
<evidence type="ECO:0000256" key="2">
    <source>
        <dbReference type="ARBA" id="ARBA00047762"/>
    </source>
</evidence>
<dbReference type="InterPro" id="IPR003347">
    <property type="entry name" value="JmjC_dom"/>
</dbReference>
<evidence type="ECO:0000313" key="5">
    <source>
        <dbReference type="EMBL" id="KAJ8913510.1"/>
    </source>
</evidence>
<dbReference type="PROSITE" id="PS51184">
    <property type="entry name" value="JMJC"/>
    <property type="match status" value="1"/>
</dbReference>
<evidence type="ECO:0000259" key="4">
    <source>
        <dbReference type="PROSITE" id="PS51184"/>
    </source>
</evidence>
<dbReference type="GO" id="GO:0005737">
    <property type="term" value="C:cytoplasm"/>
    <property type="evidence" value="ECO:0007669"/>
    <property type="project" value="TreeGrafter"/>
</dbReference>
<dbReference type="EMBL" id="JANEYG010000092">
    <property type="protein sequence ID" value="KAJ8913510.1"/>
    <property type="molecule type" value="Genomic_DNA"/>
</dbReference>
<dbReference type="GO" id="GO:0005634">
    <property type="term" value="C:nucleus"/>
    <property type="evidence" value="ECO:0007669"/>
    <property type="project" value="TreeGrafter"/>
</dbReference>
<evidence type="ECO:0000256" key="3">
    <source>
        <dbReference type="ARBA" id="ARBA00082904"/>
    </source>
</evidence>
<dbReference type="Proteomes" id="UP001159042">
    <property type="component" value="Unassembled WGS sequence"/>
</dbReference>
<dbReference type="InterPro" id="IPR041667">
    <property type="entry name" value="Cupin_8"/>
</dbReference>
<dbReference type="PANTHER" id="PTHR12480">
    <property type="entry name" value="ARGININE DEMETHYLASE AND LYSYL-HYDROXYLASE JMJD"/>
    <property type="match status" value="1"/>
</dbReference>
<protein>
    <recommendedName>
        <fullName evidence="3">Jumonji domain-containing protein 4</fullName>
    </recommendedName>
</protein>
<proteinExistence type="inferred from homology"/>
<evidence type="ECO:0000256" key="1">
    <source>
        <dbReference type="ARBA" id="ARBA00038068"/>
    </source>
</evidence>
<dbReference type="GO" id="GO:0016706">
    <property type="term" value="F:2-oxoglutarate-dependent dioxygenase activity"/>
    <property type="evidence" value="ECO:0007669"/>
    <property type="project" value="TreeGrafter"/>
</dbReference>
<dbReference type="AlphaFoldDB" id="A0AAV8VHG7"/>
<reference evidence="5 6" key="1">
    <citation type="journal article" date="2023" name="Insect Mol. Biol.">
        <title>Genome sequencing provides insights into the evolution of gene families encoding plant cell wall-degrading enzymes in longhorned beetles.</title>
        <authorList>
            <person name="Shin N.R."/>
            <person name="Okamura Y."/>
            <person name="Kirsch R."/>
            <person name="Pauchet Y."/>
        </authorList>
    </citation>
    <scope>NUCLEOTIDE SEQUENCE [LARGE SCALE GENOMIC DNA]</scope>
    <source>
        <strain evidence="5">EAD_L_NR</strain>
    </source>
</reference>
<gene>
    <name evidence="5" type="ORF">NQ315_017060</name>
</gene>